<protein>
    <submittedName>
        <fullName evidence="2">Uncharacterized protein</fullName>
    </submittedName>
</protein>
<dbReference type="AlphaFoldDB" id="A0A0E9NIS6"/>
<keyword evidence="3" id="KW-1185">Reference proteome</keyword>
<proteinExistence type="predicted"/>
<comment type="caution">
    <text evidence="2">The sequence shown here is derived from an EMBL/GenBank/DDBJ whole genome shotgun (WGS) entry which is preliminary data.</text>
</comment>
<dbReference type="Proteomes" id="UP000033140">
    <property type="component" value="Unassembled WGS sequence"/>
</dbReference>
<reference evidence="2 3" key="1">
    <citation type="journal article" date="2011" name="J. Gen. Appl. Microbiol.">
        <title>Draft genome sequencing of the enigmatic yeast Saitoella complicata.</title>
        <authorList>
            <person name="Nishida H."/>
            <person name="Hamamoto M."/>
            <person name="Sugiyama J."/>
        </authorList>
    </citation>
    <scope>NUCLEOTIDE SEQUENCE [LARGE SCALE GENOMIC DNA]</scope>
    <source>
        <strain evidence="2 3">NRRL Y-17804</strain>
    </source>
</reference>
<keyword evidence="1" id="KW-0472">Membrane</keyword>
<evidence type="ECO:0000313" key="2">
    <source>
        <dbReference type="EMBL" id="GAO49581.1"/>
    </source>
</evidence>
<dbReference type="EMBL" id="BACD03000024">
    <property type="protein sequence ID" value="GAO49581.1"/>
    <property type="molecule type" value="Genomic_DNA"/>
</dbReference>
<reference evidence="2 3" key="2">
    <citation type="journal article" date="2014" name="J. Gen. Appl. Microbiol.">
        <title>The early diverging ascomycetous budding yeast Saitoella complicata has three histone deacetylases belonging to the Clr6, Hos2, and Rpd3 lineages.</title>
        <authorList>
            <person name="Nishida H."/>
            <person name="Matsumoto T."/>
            <person name="Kondo S."/>
            <person name="Hamamoto M."/>
            <person name="Yoshikawa H."/>
        </authorList>
    </citation>
    <scope>NUCLEOTIDE SEQUENCE [LARGE SCALE GENOMIC DNA]</scope>
    <source>
        <strain evidence="2 3">NRRL Y-17804</strain>
    </source>
</reference>
<feature type="transmembrane region" description="Helical" evidence="1">
    <location>
        <begin position="91"/>
        <end position="112"/>
    </location>
</feature>
<gene>
    <name evidence="2" type="ORF">G7K_3730-t1</name>
</gene>
<accession>A0A0E9NIS6</accession>
<reference evidence="2 3" key="3">
    <citation type="journal article" date="2015" name="Genome Announc.">
        <title>Draft Genome Sequence of the Archiascomycetous Yeast Saitoella complicata.</title>
        <authorList>
            <person name="Yamauchi K."/>
            <person name="Kondo S."/>
            <person name="Hamamoto M."/>
            <person name="Takahashi Y."/>
            <person name="Ogura Y."/>
            <person name="Hayashi T."/>
            <person name="Nishida H."/>
        </authorList>
    </citation>
    <scope>NUCLEOTIDE SEQUENCE [LARGE SCALE GENOMIC DNA]</scope>
    <source>
        <strain evidence="2 3">NRRL Y-17804</strain>
    </source>
</reference>
<keyword evidence="1" id="KW-0812">Transmembrane</keyword>
<evidence type="ECO:0000313" key="3">
    <source>
        <dbReference type="Proteomes" id="UP000033140"/>
    </source>
</evidence>
<sequence>MSSVTDPEPRVSTNPTHNPFFSGLSESSKNISAYLLFPMPLETYSSILLSYLPCLVQGPILPLSYLLTYFYSLYFVSLSSSFFFLKKSILFYYFICPVSYRAQFFFFFFFLFL</sequence>
<keyword evidence="1" id="KW-1133">Transmembrane helix</keyword>
<organism evidence="2 3">
    <name type="scientific">Saitoella complicata (strain BCRC 22490 / CBS 7301 / JCM 7358 / NBRC 10748 / NRRL Y-17804)</name>
    <dbReference type="NCBI Taxonomy" id="698492"/>
    <lineage>
        <taxon>Eukaryota</taxon>
        <taxon>Fungi</taxon>
        <taxon>Dikarya</taxon>
        <taxon>Ascomycota</taxon>
        <taxon>Taphrinomycotina</taxon>
        <taxon>Taphrinomycotina incertae sedis</taxon>
        <taxon>Saitoella</taxon>
    </lineage>
</organism>
<name>A0A0E9NIS6_SAICN</name>
<feature type="transmembrane region" description="Helical" evidence="1">
    <location>
        <begin position="64"/>
        <end position="85"/>
    </location>
</feature>
<evidence type="ECO:0000256" key="1">
    <source>
        <dbReference type="SAM" id="Phobius"/>
    </source>
</evidence>